<dbReference type="eggNOG" id="ENOG502TBEJ">
    <property type="taxonomic scope" value="Eukaryota"/>
</dbReference>
<dbReference type="HOGENOM" id="CLU_125152_0_0_1"/>
<protein>
    <recommendedName>
        <fullName evidence="3">MD-2-related lipid-recognition domain-containing protein</fullName>
    </recommendedName>
</protein>
<proteinExistence type="predicted"/>
<evidence type="ECO:0008006" key="3">
    <source>
        <dbReference type="Google" id="ProtNLM"/>
    </source>
</evidence>
<dbReference type="PANTHER" id="PTHR21112:SF0">
    <property type="entry name" value="CHEMOSENSORY PROTEIN A 29A-RELATED"/>
    <property type="match status" value="1"/>
</dbReference>
<accession>B4NN17</accession>
<dbReference type="OrthoDB" id="8043478at2759"/>
<evidence type="ECO:0000313" key="1">
    <source>
        <dbReference type="EMBL" id="EDW85756.2"/>
    </source>
</evidence>
<dbReference type="InterPro" id="IPR010512">
    <property type="entry name" value="DUF1091"/>
</dbReference>
<dbReference type="InParanoid" id="B4NN17"/>
<reference evidence="1 2" key="1">
    <citation type="journal article" date="2007" name="Nature">
        <title>Evolution of genes and genomes on the Drosophila phylogeny.</title>
        <authorList>
            <consortium name="Drosophila 12 Genomes Consortium"/>
            <person name="Clark A.G."/>
            <person name="Eisen M.B."/>
            <person name="Smith D.R."/>
            <person name="Bergman C.M."/>
            <person name="Oliver B."/>
            <person name="Markow T.A."/>
            <person name="Kaufman T.C."/>
            <person name="Kellis M."/>
            <person name="Gelbart W."/>
            <person name="Iyer V.N."/>
            <person name="Pollard D.A."/>
            <person name="Sackton T.B."/>
            <person name="Larracuente A.M."/>
            <person name="Singh N.D."/>
            <person name="Abad J.P."/>
            <person name="Abt D.N."/>
            <person name="Adryan B."/>
            <person name="Aguade M."/>
            <person name="Akashi H."/>
            <person name="Anderson W.W."/>
            <person name="Aquadro C.F."/>
            <person name="Ardell D.H."/>
            <person name="Arguello R."/>
            <person name="Artieri C.G."/>
            <person name="Barbash D.A."/>
            <person name="Barker D."/>
            <person name="Barsanti P."/>
            <person name="Batterham P."/>
            <person name="Batzoglou S."/>
            <person name="Begun D."/>
            <person name="Bhutkar A."/>
            <person name="Blanco E."/>
            <person name="Bosak S.A."/>
            <person name="Bradley R.K."/>
            <person name="Brand A.D."/>
            <person name="Brent M.R."/>
            <person name="Brooks A.N."/>
            <person name="Brown R.H."/>
            <person name="Butlin R.K."/>
            <person name="Caggese C."/>
            <person name="Calvi B.R."/>
            <person name="Bernardo de Carvalho A."/>
            <person name="Caspi A."/>
            <person name="Castrezana S."/>
            <person name="Celniker S.E."/>
            <person name="Chang J.L."/>
            <person name="Chapple C."/>
            <person name="Chatterji S."/>
            <person name="Chinwalla A."/>
            <person name="Civetta A."/>
            <person name="Clifton S.W."/>
            <person name="Comeron J.M."/>
            <person name="Costello J.C."/>
            <person name="Coyne J.A."/>
            <person name="Daub J."/>
            <person name="David R.G."/>
            <person name="Delcher A.L."/>
            <person name="Delehaunty K."/>
            <person name="Do C.B."/>
            <person name="Ebling H."/>
            <person name="Edwards K."/>
            <person name="Eickbush T."/>
            <person name="Evans J.D."/>
            <person name="Filipski A."/>
            <person name="Findeiss S."/>
            <person name="Freyhult E."/>
            <person name="Fulton L."/>
            <person name="Fulton R."/>
            <person name="Garcia A.C."/>
            <person name="Gardiner A."/>
            <person name="Garfield D.A."/>
            <person name="Garvin B.E."/>
            <person name="Gibson G."/>
            <person name="Gilbert D."/>
            <person name="Gnerre S."/>
            <person name="Godfrey J."/>
            <person name="Good R."/>
            <person name="Gotea V."/>
            <person name="Gravely B."/>
            <person name="Greenberg A.J."/>
            <person name="Griffiths-Jones S."/>
            <person name="Gross S."/>
            <person name="Guigo R."/>
            <person name="Gustafson E.A."/>
            <person name="Haerty W."/>
            <person name="Hahn M.W."/>
            <person name="Halligan D.L."/>
            <person name="Halpern A.L."/>
            <person name="Halter G.M."/>
            <person name="Han M.V."/>
            <person name="Heger A."/>
            <person name="Hillier L."/>
            <person name="Hinrichs A.S."/>
            <person name="Holmes I."/>
            <person name="Hoskins R.A."/>
            <person name="Hubisz M.J."/>
            <person name="Hultmark D."/>
            <person name="Huntley M.A."/>
            <person name="Jaffe D.B."/>
            <person name="Jagadeeshan S."/>
            <person name="Jeck W.R."/>
            <person name="Johnson J."/>
            <person name="Jones C.D."/>
            <person name="Jordan W.C."/>
            <person name="Karpen G.H."/>
            <person name="Kataoka E."/>
            <person name="Keightley P.D."/>
            <person name="Kheradpour P."/>
            <person name="Kirkness E.F."/>
            <person name="Koerich L.B."/>
            <person name="Kristiansen K."/>
            <person name="Kudrna D."/>
            <person name="Kulathinal R.J."/>
            <person name="Kumar S."/>
            <person name="Kwok R."/>
            <person name="Lander E."/>
            <person name="Langley C.H."/>
            <person name="Lapoint R."/>
            <person name="Lazzaro B.P."/>
            <person name="Lee S.J."/>
            <person name="Levesque L."/>
            <person name="Li R."/>
            <person name="Lin C.F."/>
            <person name="Lin M.F."/>
            <person name="Lindblad-Toh K."/>
            <person name="Llopart A."/>
            <person name="Long M."/>
            <person name="Low L."/>
            <person name="Lozovsky E."/>
            <person name="Lu J."/>
            <person name="Luo M."/>
            <person name="Machado C.A."/>
            <person name="Makalowski W."/>
            <person name="Marzo M."/>
            <person name="Matsuda M."/>
            <person name="Matzkin L."/>
            <person name="McAllister B."/>
            <person name="McBride C.S."/>
            <person name="McKernan B."/>
            <person name="McKernan K."/>
            <person name="Mendez-Lago M."/>
            <person name="Minx P."/>
            <person name="Mollenhauer M.U."/>
            <person name="Montooth K."/>
            <person name="Mount S.M."/>
            <person name="Mu X."/>
            <person name="Myers E."/>
            <person name="Negre B."/>
            <person name="Newfeld S."/>
            <person name="Nielsen R."/>
            <person name="Noor M.A."/>
            <person name="O'Grady P."/>
            <person name="Pachter L."/>
            <person name="Papaceit M."/>
            <person name="Parisi M.J."/>
            <person name="Parisi M."/>
            <person name="Parts L."/>
            <person name="Pedersen J.S."/>
            <person name="Pesole G."/>
            <person name="Phillippy A.M."/>
            <person name="Ponting C.P."/>
            <person name="Pop M."/>
            <person name="Porcelli D."/>
            <person name="Powell J.R."/>
            <person name="Prohaska S."/>
            <person name="Pruitt K."/>
            <person name="Puig M."/>
            <person name="Quesneville H."/>
            <person name="Ram K.R."/>
            <person name="Rand D."/>
            <person name="Rasmussen M.D."/>
            <person name="Reed L.K."/>
            <person name="Reenan R."/>
            <person name="Reily A."/>
            <person name="Remington K.A."/>
            <person name="Rieger T.T."/>
            <person name="Ritchie M.G."/>
            <person name="Robin C."/>
            <person name="Rogers Y.H."/>
            <person name="Rohde C."/>
            <person name="Rozas J."/>
            <person name="Rubenfield M.J."/>
            <person name="Ruiz A."/>
            <person name="Russo S."/>
            <person name="Salzberg S.L."/>
            <person name="Sanchez-Gracia A."/>
            <person name="Saranga D.J."/>
            <person name="Sato H."/>
            <person name="Schaeffer S.W."/>
            <person name="Schatz M.C."/>
            <person name="Schlenke T."/>
            <person name="Schwartz R."/>
            <person name="Segarra C."/>
            <person name="Singh R.S."/>
            <person name="Sirot L."/>
            <person name="Sirota M."/>
            <person name="Sisneros N.B."/>
            <person name="Smith C.D."/>
            <person name="Smith T.F."/>
            <person name="Spieth J."/>
            <person name="Stage D.E."/>
            <person name="Stark A."/>
            <person name="Stephan W."/>
            <person name="Strausberg R.L."/>
            <person name="Strempel S."/>
            <person name="Sturgill D."/>
            <person name="Sutton G."/>
            <person name="Sutton G.G."/>
            <person name="Tao W."/>
            <person name="Teichmann S."/>
            <person name="Tobari Y.N."/>
            <person name="Tomimura Y."/>
            <person name="Tsolas J.M."/>
            <person name="Valente V.L."/>
            <person name="Venter E."/>
            <person name="Venter J.C."/>
            <person name="Vicario S."/>
            <person name="Vieira F.G."/>
            <person name="Vilella A.J."/>
            <person name="Villasante A."/>
            <person name="Walenz B."/>
            <person name="Wang J."/>
            <person name="Wasserman M."/>
            <person name="Watts T."/>
            <person name="Wilson D."/>
            <person name="Wilson R.K."/>
            <person name="Wing R.A."/>
            <person name="Wolfner M.F."/>
            <person name="Wong A."/>
            <person name="Wong G.K."/>
            <person name="Wu C.I."/>
            <person name="Wu G."/>
            <person name="Yamamoto D."/>
            <person name="Yang H.P."/>
            <person name="Yang S.P."/>
            <person name="Yorke J.A."/>
            <person name="Yoshida K."/>
            <person name="Zdobnov E."/>
            <person name="Zhang P."/>
            <person name="Zhang Y."/>
            <person name="Zimin A.V."/>
            <person name="Baldwin J."/>
            <person name="Abdouelleil A."/>
            <person name="Abdulkadir J."/>
            <person name="Abebe A."/>
            <person name="Abera B."/>
            <person name="Abreu J."/>
            <person name="Acer S.C."/>
            <person name="Aftuck L."/>
            <person name="Alexander A."/>
            <person name="An P."/>
            <person name="Anderson E."/>
            <person name="Anderson S."/>
            <person name="Arachi H."/>
            <person name="Azer M."/>
            <person name="Bachantsang P."/>
            <person name="Barry A."/>
            <person name="Bayul T."/>
            <person name="Berlin A."/>
            <person name="Bessette D."/>
            <person name="Bloom T."/>
            <person name="Blye J."/>
            <person name="Boguslavskiy L."/>
            <person name="Bonnet C."/>
            <person name="Boukhgalter B."/>
            <person name="Bourzgui I."/>
            <person name="Brown A."/>
            <person name="Cahill P."/>
            <person name="Channer S."/>
            <person name="Cheshatsang Y."/>
            <person name="Chuda L."/>
            <person name="Citroen M."/>
            <person name="Collymore A."/>
            <person name="Cooke P."/>
            <person name="Costello M."/>
            <person name="D'Aco K."/>
            <person name="Daza R."/>
            <person name="De Haan G."/>
            <person name="DeGray S."/>
            <person name="DeMaso C."/>
            <person name="Dhargay N."/>
            <person name="Dooley K."/>
            <person name="Dooley E."/>
            <person name="Doricent M."/>
            <person name="Dorje P."/>
            <person name="Dorjee K."/>
            <person name="Dupes A."/>
            <person name="Elong R."/>
            <person name="Falk J."/>
            <person name="Farina A."/>
            <person name="Faro S."/>
            <person name="Ferguson D."/>
            <person name="Fisher S."/>
            <person name="Foley C.D."/>
            <person name="Franke A."/>
            <person name="Friedrich D."/>
            <person name="Gadbois L."/>
            <person name="Gearin G."/>
            <person name="Gearin C.R."/>
            <person name="Giannoukos G."/>
            <person name="Goode T."/>
            <person name="Graham J."/>
            <person name="Grandbois E."/>
            <person name="Grewal S."/>
            <person name="Gyaltsen K."/>
            <person name="Hafez N."/>
            <person name="Hagos B."/>
            <person name="Hall J."/>
            <person name="Henson C."/>
            <person name="Hollinger A."/>
            <person name="Honan T."/>
            <person name="Huard M.D."/>
            <person name="Hughes L."/>
            <person name="Hurhula B."/>
            <person name="Husby M.E."/>
            <person name="Kamat A."/>
            <person name="Kanga B."/>
            <person name="Kashin S."/>
            <person name="Khazanovich D."/>
            <person name="Kisner P."/>
            <person name="Lance K."/>
            <person name="Lara M."/>
            <person name="Lee W."/>
            <person name="Lennon N."/>
            <person name="Letendre F."/>
            <person name="LeVine R."/>
            <person name="Lipovsky A."/>
            <person name="Liu X."/>
            <person name="Liu J."/>
            <person name="Liu S."/>
            <person name="Lokyitsang T."/>
            <person name="Lokyitsang Y."/>
            <person name="Lubonja R."/>
            <person name="Lui A."/>
            <person name="MacDonald P."/>
            <person name="Magnisalis V."/>
            <person name="Maru K."/>
            <person name="Matthews C."/>
            <person name="McCusker W."/>
            <person name="McDonough S."/>
            <person name="Mehta T."/>
            <person name="Meldrim J."/>
            <person name="Meneus L."/>
            <person name="Mihai O."/>
            <person name="Mihalev A."/>
            <person name="Mihova T."/>
            <person name="Mittelman R."/>
            <person name="Mlenga V."/>
            <person name="Montmayeur A."/>
            <person name="Mulrain L."/>
            <person name="Navidi A."/>
            <person name="Naylor J."/>
            <person name="Negash T."/>
            <person name="Nguyen T."/>
            <person name="Nguyen N."/>
            <person name="Nicol R."/>
            <person name="Norbu C."/>
            <person name="Norbu N."/>
            <person name="Novod N."/>
            <person name="O'Neill B."/>
            <person name="Osman S."/>
            <person name="Markiewicz E."/>
            <person name="Oyono O.L."/>
            <person name="Patti C."/>
            <person name="Phunkhang P."/>
            <person name="Pierre F."/>
            <person name="Priest M."/>
            <person name="Raghuraman S."/>
            <person name="Rege F."/>
            <person name="Reyes R."/>
            <person name="Rise C."/>
            <person name="Rogov P."/>
            <person name="Ross K."/>
            <person name="Ryan E."/>
            <person name="Settipalli S."/>
            <person name="Shea T."/>
            <person name="Sherpa N."/>
            <person name="Shi L."/>
            <person name="Shih D."/>
            <person name="Sparrow T."/>
            <person name="Spaulding J."/>
            <person name="Stalker J."/>
            <person name="Stange-Thomann N."/>
            <person name="Stavropoulos S."/>
            <person name="Stone C."/>
            <person name="Strader C."/>
            <person name="Tesfaye S."/>
            <person name="Thomson T."/>
            <person name="Thoulutsang Y."/>
            <person name="Thoulutsang D."/>
            <person name="Topham K."/>
            <person name="Topping I."/>
            <person name="Tsamla T."/>
            <person name="Vassiliev H."/>
            <person name="Vo A."/>
            <person name="Wangchuk T."/>
            <person name="Wangdi T."/>
            <person name="Weiand M."/>
            <person name="Wilkinson J."/>
            <person name="Wilson A."/>
            <person name="Yadav S."/>
            <person name="Young G."/>
            <person name="Yu Q."/>
            <person name="Zembek L."/>
            <person name="Zhong D."/>
            <person name="Zimmer A."/>
            <person name="Zwirko Z."/>
            <person name="Jaffe D.B."/>
            <person name="Alvarez P."/>
            <person name="Brockman W."/>
            <person name="Butler J."/>
            <person name="Chin C."/>
            <person name="Gnerre S."/>
            <person name="Grabherr M."/>
            <person name="Kleber M."/>
            <person name="Mauceli E."/>
            <person name="MacCallum I."/>
        </authorList>
    </citation>
    <scope>NUCLEOTIDE SEQUENCE [LARGE SCALE GENOMIC DNA]</scope>
    <source>
        <strain evidence="2">Tucson 14030-0811.24</strain>
    </source>
</reference>
<dbReference type="Pfam" id="PF06477">
    <property type="entry name" value="DUF1091"/>
    <property type="match status" value="1"/>
</dbReference>
<keyword evidence="2" id="KW-1185">Reference proteome</keyword>
<sequence>MNASGELQRNWEYELVSLTPYSSDEALLNTSGRVERIKRGEFGLTIGIDLNYVMDETTMIEATAERSNTGDESDYKPIPWTIPLQTHPEFMKEYYNDIVTTNLGPCSNLPAYEDDYTPPFPQGNYLMEKCIPNGDGFPEIAPEGFYRIQIKFTGPVDWGYICIVKVTTKVL</sequence>
<dbReference type="EMBL" id="CH964282">
    <property type="protein sequence ID" value="EDW85756.2"/>
    <property type="molecule type" value="Genomic_DNA"/>
</dbReference>
<dbReference type="PANTHER" id="PTHR21112">
    <property type="entry name" value="CHEMOSENSORY PROTEIN A 29A-RELATED"/>
    <property type="match status" value="1"/>
</dbReference>
<dbReference type="STRING" id="7260.B4NN17"/>
<organism evidence="1 2">
    <name type="scientific">Drosophila willistoni</name>
    <name type="common">Fruit fly</name>
    <dbReference type="NCBI Taxonomy" id="7260"/>
    <lineage>
        <taxon>Eukaryota</taxon>
        <taxon>Metazoa</taxon>
        <taxon>Ecdysozoa</taxon>
        <taxon>Arthropoda</taxon>
        <taxon>Hexapoda</taxon>
        <taxon>Insecta</taxon>
        <taxon>Pterygota</taxon>
        <taxon>Neoptera</taxon>
        <taxon>Endopterygota</taxon>
        <taxon>Diptera</taxon>
        <taxon>Brachycera</taxon>
        <taxon>Muscomorpha</taxon>
        <taxon>Ephydroidea</taxon>
        <taxon>Drosophilidae</taxon>
        <taxon>Drosophila</taxon>
        <taxon>Sophophora</taxon>
    </lineage>
</organism>
<name>B4NN17_DROWI</name>
<evidence type="ECO:0000313" key="2">
    <source>
        <dbReference type="Proteomes" id="UP000007798"/>
    </source>
</evidence>
<dbReference type="AlphaFoldDB" id="B4NN17"/>
<dbReference type="Proteomes" id="UP000007798">
    <property type="component" value="Unassembled WGS sequence"/>
</dbReference>
<gene>
    <name evidence="1" type="primary">Dwil\GK22973</name>
    <name evidence="1" type="ORF">Dwil_GK22973</name>
</gene>